<proteinExistence type="inferred from homology"/>
<name>A0ABT5XA97_9EURY</name>
<evidence type="ECO:0000259" key="2">
    <source>
        <dbReference type="Pfam" id="PF02374"/>
    </source>
</evidence>
<dbReference type="RefSeq" id="WP_316967358.1">
    <property type="nucleotide sequence ID" value="NZ_JARFPK010000051.1"/>
</dbReference>
<dbReference type="SUPFAM" id="SSF52540">
    <property type="entry name" value="P-loop containing nucleoside triphosphate hydrolases"/>
    <property type="match status" value="1"/>
</dbReference>
<feature type="domain" description="ArsA/GET3 Anion-transporting ATPase-like" evidence="2">
    <location>
        <begin position="1"/>
        <end position="293"/>
    </location>
</feature>
<dbReference type="InterPro" id="IPR016300">
    <property type="entry name" value="ATPase_ArsA/GET3"/>
</dbReference>
<dbReference type="NCBIfam" id="TIGR00345">
    <property type="entry name" value="GET3_arsA_TRC40"/>
    <property type="match status" value="1"/>
</dbReference>
<evidence type="ECO:0000313" key="4">
    <source>
        <dbReference type="Proteomes" id="UP001220010"/>
    </source>
</evidence>
<evidence type="ECO:0000256" key="1">
    <source>
        <dbReference type="ARBA" id="ARBA00011040"/>
    </source>
</evidence>
<keyword evidence="4" id="KW-1185">Reference proteome</keyword>
<comment type="similarity">
    <text evidence="1">Belongs to the arsA ATPase family.</text>
</comment>
<reference evidence="3 4" key="1">
    <citation type="submission" date="2023-03" db="EMBL/GenBank/DDBJ databases">
        <title>WGS of Methanotrichaceae archaeon Mx.</title>
        <authorList>
            <person name="Sorokin D.Y."/>
            <person name="Merkel A.Y."/>
        </authorList>
    </citation>
    <scope>NUCLEOTIDE SEQUENCE [LARGE SCALE GENOMIC DNA]</scope>
    <source>
        <strain evidence="3 4">Mx</strain>
    </source>
</reference>
<dbReference type="InterPro" id="IPR025723">
    <property type="entry name" value="ArsA/GET3_ATPase-like"/>
</dbReference>
<dbReference type="EMBL" id="JARFPK010000051">
    <property type="protein sequence ID" value="MDF0591630.1"/>
    <property type="molecule type" value="Genomic_DNA"/>
</dbReference>
<evidence type="ECO:0000313" key="3">
    <source>
        <dbReference type="EMBL" id="MDF0591630.1"/>
    </source>
</evidence>
<dbReference type="InterPro" id="IPR027417">
    <property type="entry name" value="P-loop_NTPase"/>
</dbReference>
<dbReference type="CDD" id="cd02035">
    <property type="entry name" value="ArsA"/>
    <property type="match status" value="1"/>
</dbReference>
<dbReference type="PANTHER" id="PTHR10803">
    <property type="entry name" value="ARSENICAL PUMP-DRIVING ATPASE ARSENITE-TRANSLOCATING ATPASE"/>
    <property type="match status" value="1"/>
</dbReference>
<dbReference type="Pfam" id="PF02374">
    <property type="entry name" value="ArsA_ATPase"/>
    <property type="match status" value="1"/>
</dbReference>
<dbReference type="Gene3D" id="3.40.50.300">
    <property type="entry name" value="P-loop containing nucleotide triphosphate hydrolases"/>
    <property type="match status" value="1"/>
</dbReference>
<organism evidence="3 4">
    <name type="scientific">Candidatus Methanocrinis natronophilus</name>
    <dbReference type="NCBI Taxonomy" id="3033396"/>
    <lineage>
        <taxon>Archaea</taxon>
        <taxon>Methanobacteriati</taxon>
        <taxon>Methanobacteriota</taxon>
        <taxon>Stenosarchaea group</taxon>
        <taxon>Methanomicrobia</taxon>
        <taxon>Methanotrichales</taxon>
        <taxon>Methanotrichaceae</taxon>
        <taxon>Methanocrinis</taxon>
    </lineage>
</organism>
<accession>A0ABT5XA97</accession>
<dbReference type="Proteomes" id="UP001220010">
    <property type="component" value="Unassembled WGS sequence"/>
</dbReference>
<comment type="caution">
    <text evidence="3">The sequence shown here is derived from an EMBL/GenBank/DDBJ whole genome shotgun (WGS) entry which is preliminary data.</text>
</comment>
<protein>
    <submittedName>
        <fullName evidence="3">TRC40/GET3/ArsA family transport-energizing ATPase</fullName>
    </submittedName>
</protein>
<dbReference type="PANTHER" id="PTHR10803:SF3">
    <property type="entry name" value="ATPASE GET3"/>
    <property type="match status" value="1"/>
</dbReference>
<gene>
    <name evidence="3" type="ORF">P0O15_10715</name>
</gene>
<sequence>MRLVYMAGKGGVGKSVSSAATGLWTSQRGQKTLAFSMDPAHSLSDILEAEIGDRPTPIAENLYAVEPDLAAEAEKFYASYRSLFRALFEMFQFEVRPQDFGAVPGVGELIFMDRLYDVYMDGDYDVVVIDSAPTALVLPLLKLPEVTTGVVTRLLGMKSRWTGIFNMLEPGFGDSVVKEVRRLRTKAETMRNALIDPEITTISVVMIPEKAAVMESERLIKTVEAHGVTVDSIIVNHVMAPCDCDYCSRRVASQKGYIEEIKTKFANKQIALLPSYGEEVKGPGLAQVARDLYERGELRI</sequence>